<dbReference type="Proteomes" id="UP000054279">
    <property type="component" value="Unassembled WGS sequence"/>
</dbReference>
<reference evidence="1 2" key="1">
    <citation type="submission" date="2014-06" db="EMBL/GenBank/DDBJ databases">
        <title>Evolutionary Origins and Diversification of the Mycorrhizal Mutualists.</title>
        <authorList>
            <consortium name="DOE Joint Genome Institute"/>
            <consortium name="Mycorrhizal Genomics Consortium"/>
            <person name="Kohler A."/>
            <person name="Kuo A."/>
            <person name="Nagy L.G."/>
            <person name="Floudas D."/>
            <person name="Copeland A."/>
            <person name="Barry K.W."/>
            <person name="Cichocki N."/>
            <person name="Veneault-Fourrey C."/>
            <person name="LaButti K."/>
            <person name="Lindquist E.A."/>
            <person name="Lipzen A."/>
            <person name="Lundell T."/>
            <person name="Morin E."/>
            <person name="Murat C."/>
            <person name="Riley R."/>
            <person name="Ohm R."/>
            <person name="Sun H."/>
            <person name="Tunlid A."/>
            <person name="Henrissat B."/>
            <person name="Grigoriev I.V."/>
            <person name="Hibbett D.S."/>
            <person name="Martin F."/>
        </authorList>
    </citation>
    <scope>NUCLEOTIDE SEQUENCE [LARGE SCALE GENOMIC DNA]</scope>
    <source>
        <strain evidence="1 2">SS14</strain>
    </source>
</reference>
<evidence type="ECO:0000313" key="1">
    <source>
        <dbReference type="EMBL" id="KIJ39579.1"/>
    </source>
</evidence>
<name>A0A0C9UXG0_SPHS4</name>
<sequence>MRNMHIEHWAGFCEGEIFAKVTLDYSKSGAEALARVYSNWRLRNPFFRLYEDYDDSGLRSSLRQLLYPLLITLHQEISELIRMAPNLGRVSIFADEGIPRRLPRRAASLSGYRDFKPLGWVPGVNCITFNVQGQSWRNDPTQVVLPTSQLLYVPLTEDLHHGAQRLQRIIDLLAIDFPICYVSLSDVDIKQDSAPYT</sequence>
<keyword evidence="2" id="KW-1185">Reference proteome</keyword>
<organism evidence="1 2">
    <name type="scientific">Sphaerobolus stellatus (strain SS14)</name>
    <dbReference type="NCBI Taxonomy" id="990650"/>
    <lineage>
        <taxon>Eukaryota</taxon>
        <taxon>Fungi</taxon>
        <taxon>Dikarya</taxon>
        <taxon>Basidiomycota</taxon>
        <taxon>Agaricomycotina</taxon>
        <taxon>Agaricomycetes</taxon>
        <taxon>Phallomycetidae</taxon>
        <taxon>Geastrales</taxon>
        <taxon>Sphaerobolaceae</taxon>
        <taxon>Sphaerobolus</taxon>
    </lineage>
</organism>
<dbReference type="AlphaFoldDB" id="A0A0C9UXG0"/>
<dbReference type="EMBL" id="KN837151">
    <property type="protein sequence ID" value="KIJ39579.1"/>
    <property type="molecule type" value="Genomic_DNA"/>
</dbReference>
<dbReference type="HOGENOM" id="CLU_1384966_0_0_1"/>
<evidence type="ECO:0000313" key="2">
    <source>
        <dbReference type="Proteomes" id="UP000054279"/>
    </source>
</evidence>
<gene>
    <name evidence="1" type="ORF">M422DRAFT_780994</name>
</gene>
<protein>
    <submittedName>
        <fullName evidence="1">Uncharacterized protein</fullName>
    </submittedName>
</protein>
<proteinExistence type="predicted"/>
<accession>A0A0C9UXG0</accession>